<dbReference type="Gene3D" id="3.90.45.10">
    <property type="entry name" value="Peptide deformylase"/>
    <property type="match status" value="1"/>
</dbReference>
<evidence type="ECO:0000256" key="4">
    <source>
        <dbReference type="ARBA" id="ARBA00022917"/>
    </source>
</evidence>
<dbReference type="EMBL" id="CP034170">
    <property type="protein sequence ID" value="AZI59434.1"/>
    <property type="molecule type" value="Genomic_DNA"/>
</dbReference>
<evidence type="ECO:0000313" key="7">
    <source>
        <dbReference type="EMBL" id="AZI59434.1"/>
    </source>
</evidence>
<dbReference type="InterPro" id="IPR023635">
    <property type="entry name" value="Peptide_deformylase"/>
</dbReference>
<comment type="function">
    <text evidence="6">Removes the formyl group from the N-terminal Met of newly synthesized proteins. Requires at least a dipeptide for an efficient rate of reaction. N-terminal L-methionine is a prerequisite for activity but the enzyme has broad specificity at other positions.</text>
</comment>
<comment type="similarity">
    <text evidence="1 6">Belongs to the polypeptide deformylase family.</text>
</comment>
<evidence type="ECO:0000256" key="1">
    <source>
        <dbReference type="ARBA" id="ARBA00010759"/>
    </source>
</evidence>
<accession>A0A3G8ZYM6</accession>
<name>A0A3G8ZYM6_9ACTN</name>
<feature type="active site" evidence="6">
    <location>
        <position position="160"/>
    </location>
</feature>
<dbReference type="InterPro" id="IPR036821">
    <property type="entry name" value="Peptide_deformylase_sf"/>
</dbReference>
<dbReference type="PIRSF" id="PIRSF004749">
    <property type="entry name" value="Pep_def"/>
    <property type="match status" value="1"/>
</dbReference>
<dbReference type="Pfam" id="PF01327">
    <property type="entry name" value="Pep_deformylase"/>
    <property type="match status" value="1"/>
</dbReference>
<feature type="binding site" evidence="6">
    <location>
        <position position="117"/>
    </location>
    <ligand>
        <name>Fe cation</name>
        <dbReference type="ChEBI" id="CHEBI:24875"/>
    </ligand>
</feature>
<dbReference type="NCBIfam" id="TIGR00079">
    <property type="entry name" value="pept_deformyl"/>
    <property type="match status" value="1"/>
</dbReference>
<sequence>MAQHVESILAQPRPLPILTAGHPVLRIPAAPVDGQLDDEVLADLIEAMRETMHAAPGVGLAAPQVGVGLQLAVLEDSAQVSAEVADARNRQPLPFRVIINPVYEVTSAEPAVFYEGCLSVPGYQAVVARGAAVRLQCRDENGAAVDEEVAGWAARIVQHETDHLRGVLYLDRAVMRSLSDNEHYVKYWARPGIEAARDMLGF</sequence>
<evidence type="ECO:0000256" key="2">
    <source>
        <dbReference type="ARBA" id="ARBA00022723"/>
    </source>
</evidence>
<dbReference type="PANTHER" id="PTHR10458:SF2">
    <property type="entry name" value="PEPTIDE DEFORMYLASE, MITOCHONDRIAL"/>
    <property type="match status" value="1"/>
</dbReference>
<dbReference type="KEGG" id="nak:EH165_05955"/>
<dbReference type="OrthoDB" id="9804313at2"/>
<dbReference type="FunFam" id="3.90.45.10:FF:000003">
    <property type="entry name" value="Peptide deformylase"/>
    <property type="match status" value="1"/>
</dbReference>
<gene>
    <name evidence="6 7" type="primary">def</name>
    <name evidence="7" type="ORF">EH165_05955</name>
</gene>
<proteinExistence type="inferred from homology"/>
<keyword evidence="5 6" id="KW-0408">Iron</keyword>
<dbReference type="GO" id="GO:0046872">
    <property type="term" value="F:metal ion binding"/>
    <property type="evidence" value="ECO:0007669"/>
    <property type="project" value="UniProtKB-KW"/>
</dbReference>
<dbReference type="CDD" id="cd00487">
    <property type="entry name" value="Pep_deformylase"/>
    <property type="match status" value="1"/>
</dbReference>
<dbReference type="PANTHER" id="PTHR10458">
    <property type="entry name" value="PEPTIDE DEFORMYLASE"/>
    <property type="match status" value="1"/>
</dbReference>
<dbReference type="GO" id="GO:0006412">
    <property type="term" value="P:translation"/>
    <property type="evidence" value="ECO:0007669"/>
    <property type="project" value="UniProtKB-UniRule"/>
</dbReference>
<keyword evidence="8" id="KW-1185">Reference proteome</keyword>
<dbReference type="SUPFAM" id="SSF56420">
    <property type="entry name" value="Peptide deformylase"/>
    <property type="match status" value="1"/>
</dbReference>
<evidence type="ECO:0000256" key="3">
    <source>
        <dbReference type="ARBA" id="ARBA00022801"/>
    </source>
</evidence>
<keyword evidence="2 6" id="KW-0479">Metal-binding</keyword>
<reference evidence="7 8" key="2">
    <citation type="submission" date="2018-12" db="EMBL/GenBank/DDBJ databases">
        <title>Nakamurella antarcticus sp. nov., isolated from Antarctica South Shetland Islands soil.</title>
        <authorList>
            <person name="Peng F."/>
        </authorList>
    </citation>
    <scope>NUCLEOTIDE SEQUENCE [LARGE SCALE GENOMIC DNA]</scope>
    <source>
        <strain evidence="7 8">S14-144</strain>
    </source>
</reference>
<evidence type="ECO:0000256" key="6">
    <source>
        <dbReference type="HAMAP-Rule" id="MF_00163"/>
    </source>
</evidence>
<dbReference type="AlphaFoldDB" id="A0A3G8ZYM6"/>
<feature type="binding site" evidence="6">
    <location>
        <position position="159"/>
    </location>
    <ligand>
        <name>Fe cation</name>
        <dbReference type="ChEBI" id="CHEBI:24875"/>
    </ligand>
</feature>
<organism evidence="7 8">
    <name type="scientific">Nakamurella antarctica</name>
    <dbReference type="NCBI Taxonomy" id="1902245"/>
    <lineage>
        <taxon>Bacteria</taxon>
        <taxon>Bacillati</taxon>
        <taxon>Actinomycetota</taxon>
        <taxon>Actinomycetes</taxon>
        <taxon>Nakamurellales</taxon>
        <taxon>Nakamurellaceae</taxon>
        <taxon>Nakamurella</taxon>
    </lineage>
</organism>
<protein>
    <recommendedName>
        <fullName evidence="6">Peptide deformylase</fullName>
        <shortName evidence="6">PDF</shortName>
        <ecNumber evidence="6">3.5.1.88</ecNumber>
    </recommendedName>
    <alternativeName>
        <fullName evidence="6">Polypeptide deformylase</fullName>
    </alternativeName>
</protein>
<keyword evidence="4 6" id="KW-0648">Protein biosynthesis</keyword>
<dbReference type="NCBIfam" id="NF001159">
    <property type="entry name" value="PRK00150.1-3"/>
    <property type="match status" value="1"/>
</dbReference>
<reference evidence="7 8" key="1">
    <citation type="submission" date="2018-11" db="EMBL/GenBank/DDBJ databases">
        <authorList>
            <person name="Da X."/>
        </authorList>
    </citation>
    <scope>NUCLEOTIDE SEQUENCE [LARGE SCALE GENOMIC DNA]</scope>
    <source>
        <strain evidence="7 8">S14-144</strain>
    </source>
</reference>
<evidence type="ECO:0000256" key="5">
    <source>
        <dbReference type="ARBA" id="ARBA00023004"/>
    </source>
</evidence>
<comment type="catalytic activity">
    <reaction evidence="6">
        <text>N-terminal N-formyl-L-methionyl-[peptide] + H2O = N-terminal L-methionyl-[peptide] + formate</text>
        <dbReference type="Rhea" id="RHEA:24420"/>
        <dbReference type="Rhea" id="RHEA-COMP:10639"/>
        <dbReference type="Rhea" id="RHEA-COMP:10640"/>
        <dbReference type="ChEBI" id="CHEBI:15377"/>
        <dbReference type="ChEBI" id="CHEBI:15740"/>
        <dbReference type="ChEBI" id="CHEBI:49298"/>
        <dbReference type="ChEBI" id="CHEBI:64731"/>
        <dbReference type="EC" id="3.5.1.88"/>
    </reaction>
</comment>
<dbReference type="PRINTS" id="PR01576">
    <property type="entry name" value="PDEFORMYLASE"/>
</dbReference>
<dbReference type="EC" id="3.5.1.88" evidence="6"/>
<dbReference type="GO" id="GO:0042586">
    <property type="term" value="F:peptide deformylase activity"/>
    <property type="evidence" value="ECO:0007669"/>
    <property type="project" value="UniProtKB-UniRule"/>
</dbReference>
<comment type="cofactor">
    <cofactor evidence="6">
        <name>Fe(2+)</name>
        <dbReference type="ChEBI" id="CHEBI:29033"/>
    </cofactor>
    <text evidence="6">Binds 1 Fe(2+) ion.</text>
</comment>
<evidence type="ECO:0000313" key="8">
    <source>
        <dbReference type="Proteomes" id="UP000268084"/>
    </source>
</evidence>
<keyword evidence="3 6" id="KW-0378">Hydrolase</keyword>
<feature type="binding site" evidence="6">
    <location>
        <position position="163"/>
    </location>
    <ligand>
        <name>Fe cation</name>
        <dbReference type="ChEBI" id="CHEBI:24875"/>
    </ligand>
</feature>
<dbReference type="Proteomes" id="UP000268084">
    <property type="component" value="Chromosome"/>
</dbReference>
<dbReference type="HAMAP" id="MF_00163">
    <property type="entry name" value="Pep_deformylase"/>
    <property type="match status" value="1"/>
</dbReference>